<reference evidence="4 5" key="1">
    <citation type="journal article" date="2019" name="Genome Biol. Evol.">
        <title>The Rhododendron genome and chromosomal organization provide insight into shared whole-genome duplications across the heath family (Ericaceae).</title>
        <authorList>
            <person name="Soza V.L."/>
            <person name="Lindsley D."/>
            <person name="Waalkes A."/>
            <person name="Ramage E."/>
            <person name="Patwardhan R.P."/>
            <person name="Burton J.N."/>
            <person name="Adey A."/>
            <person name="Kumar A."/>
            <person name="Qiu R."/>
            <person name="Shendure J."/>
            <person name="Hall B."/>
        </authorList>
    </citation>
    <scope>NUCLEOTIDE SEQUENCE [LARGE SCALE GENOMIC DNA]</scope>
    <source>
        <strain evidence="4">RSF 1966-606</strain>
    </source>
</reference>
<dbReference type="InterPro" id="IPR047365">
    <property type="entry name" value="Tudor_AtPTM-like"/>
</dbReference>
<gene>
    <name evidence="4" type="ORF">C3L33_15246</name>
</gene>
<keyword evidence="5" id="KW-1185">Reference proteome</keyword>
<dbReference type="PANTHER" id="PTHR35311:SF1">
    <property type="entry name" value="PROTEIN EMBRYO DEFECTIVE 1674"/>
    <property type="match status" value="1"/>
</dbReference>
<dbReference type="OrthoDB" id="118550at2759"/>
<feature type="compositionally biased region" description="Basic and acidic residues" evidence="1">
    <location>
        <begin position="532"/>
        <end position="549"/>
    </location>
</feature>
<dbReference type="Pfam" id="PF21743">
    <property type="entry name" value="PTM_DIR17_Tudor"/>
    <property type="match status" value="1"/>
</dbReference>
<feature type="domain" description="PTM/DIR17-like Tudor" evidence="3">
    <location>
        <begin position="6"/>
        <end position="54"/>
    </location>
</feature>
<name>A0A6A4L5R3_9ERIC</name>
<proteinExistence type="predicted"/>
<dbReference type="EMBL" id="QEFC01002339">
    <property type="protein sequence ID" value="KAE9452842.1"/>
    <property type="molecule type" value="Genomic_DNA"/>
</dbReference>
<dbReference type="InterPro" id="IPR015216">
    <property type="entry name" value="SANTA"/>
</dbReference>
<feature type="region of interest" description="Disordered" evidence="1">
    <location>
        <begin position="504"/>
        <end position="549"/>
    </location>
</feature>
<sequence>MAELVGKTVKKGFKGFGFFNGVVNSFDPSTGFFEILYEDGDSEELEFQEISSLLENGSASILNNHQSTCAAADATKNKPWMRRRVGDDSGSGEGLKEDTTSVILRIKLVVDMGLGAVGSTFFGRSKETPTSTTVCRPFVKTIMYLYIYEAGFVSGSLQLCEFPELFLLRMDEHLILYHRGQETRAFFSAAIAKRHDTVTLETTDGITIKINGFINRSDTAKNGFPSEASDPISLPYIPFFTLNMIPIVPNDMEQVGNRFRSGFPHNWEEYAGRFCGEESSNGAIPSKISNLDGFDSSSVDGTDSSLPFCLDDLPVTFVRDLLMSSGADSRVLGKSIMNDIMQHFGGNEATGKEKRKDNYGTHPLMTQNFVRKQVPRHHDKTKGDDKCKDDGSSQHSTDRGKVNFQKIAGECETGIDVDSLSGGVMTRSMSRLSNLRNKRENNLSPSTSVTRRLTEVSGGQCGLTANTGNGSSKRQKTIVSDADVESNGAPRTLNTMRLSRLESLSEPLSKSEVSNNRYGGALSGEEMNAKQIPDKSAVRRSDRLSKVYN</sequence>
<feature type="non-terminal residue" evidence="4">
    <location>
        <position position="1"/>
    </location>
</feature>
<dbReference type="Proteomes" id="UP000428333">
    <property type="component" value="Linkage Group LG09"/>
</dbReference>
<feature type="domain" description="SANTA" evidence="2">
    <location>
        <begin position="181"/>
        <end position="229"/>
    </location>
</feature>
<evidence type="ECO:0000256" key="1">
    <source>
        <dbReference type="SAM" id="MobiDB-lite"/>
    </source>
</evidence>
<feature type="region of interest" description="Disordered" evidence="1">
    <location>
        <begin position="371"/>
        <end position="401"/>
    </location>
</feature>
<feature type="compositionally biased region" description="Polar residues" evidence="1">
    <location>
        <begin position="442"/>
        <end position="451"/>
    </location>
</feature>
<evidence type="ECO:0000259" key="3">
    <source>
        <dbReference type="Pfam" id="PF21743"/>
    </source>
</evidence>
<feature type="region of interest" description="Disordered" evidence="1">
    <location>
        <begin position="439"/>
        <end position="476"/>
    </location>
</feature>
<dbReference type="Gene3D" id="2.30.30.140">
    <property type="match status" value="1"/>
</dbReference>
<dbReference type="AlphaFoldDB" id="A0A6A4L5R3"/>
<dbReference type="Pfam" id="PF09133">
    <property type="entry name" value="SANTA"/>
    <property type="match status" value="1"/>
</dbReference>
<organism evidence="4 5">
    <name type="scientific">Rhododendron williamsianum</name>
    <dbReference type="NCBI Taxonomy" id="262921"/>
    <lineage>
        <taxon>Eukaryota</taxon>
        <taxon>Viridiplantae</taxon>
        <taxon>Streptophyta</taxon>
        <taxon>Embryophyta</taxon>
        <taxon>Tracheophyta</taxon>
        <taxon>Spermatophyta</taxon>
        <taxon>Magnoliopsida</taxon>
        <taxon>eudicotyledons</taxon>
        <taxon>Gunneridae</taxon>
        <taxon>Pentapetalae</taxon>
        <taxon>asterids</taxon>
        <taxon>Ericales</taxon>
        <taxon>Ericaceae</taxon>
        <taxon>Ericoideae</taxon>
        <taxon>Rhodoreae</taxon>
        <taxon>Rhododendron</taxon>
    </lineage>
</organism>
<comment type="caution">
    <text evidence="4">The sequence shown here is derived from an EMBL/GenBank/DDBJ whole genome shotgun (WGS) entry which is preliminary data.</text>
</comment>
<feature type="compositionally biased region" description="Low complexity" evidence="1">
    <location>
        <begin position="504"/>
        <end position="514"/>
    </location>
</feature>
<evidence type="ECO:0000313" key="4">
    <source>
        <dbReference type="EMBL" id="KAE9452842.1"/>
    </source>
</evidence>
<protein>
    <submittedName>
        <fullName evidence="4">Uncharacterized protein</fullName>
    </submittedName>
</protein>
<evidence type="ECO:0000259" key="2">
    <source>
        <dbReference type="Pfam" id="PF09133"/>
    </source>
</evidence>
<feature type="compositionally biased region" description="Polar residues" evidence="1">
    <location>
        <begin position="463"/>
        <end position="472"/>
    </location>
</feature>
<accession>A0A6A4L5R3</accession>
<dbReference type="PANTHER" id="PTHR35311">
    <property type="entry name" value="KINETOCHORE-ASSOCIATED PROTEIN KNL-2 HOMOLOG"/>
    <property type="match status" value="1"/>
</dbReference>
<feature type="compositionally biased region" description="Basic and acidic residues" evidence="1">
    <location>
        <begin position="381"/>
        <end position="401"/>
    </location>
</feature>
<evidence type="ECO:0000313" key="5">
    <source>
        <dbReference type="Proteomes" id="UP000428333"/>
    </source>
</evidence>
<dbReference type="InterPro" id="IPR053090">
    <property type="entry name" value="Centromere_KNL-2_homolog"/>
</dbReference>